<accession>A0A814SNC3</accession>
<evidence type="ECO:0000313" key="11">
    <source>
        <dbReference type="EMBL" id="CAF3872869.1"/>
    </source>
</evidence>
<comment type="subcellular location">
    <subcellularLocation>
        <location evidence="1">Cytoplasm</location>
        <location evidence="1">Cytoskeleton</location>
    </subcellularLocation>
</comment>
<evidence type="ECO:0000256" key="1">
    <source>
        <dbReference type="ARBA" id="ARBA00004245"/>
    </source>
</evidence>
<evidence type="ECO:0000313" key="9">
    <source>
        <dbReference type="EMBL" id="CAF1107725.1"/>
    </source>
</evidence>
<evidence type="ECO:0000256" key="4">
    <source>
        <dbReference type="ARBA" id="ARBA00022553"/>
    </source>
</evidence>
<dbReference type="AlphaFoldDB" id="A0A814SNC3"/>
<dbReference type="EMBL" id="CAJOBA010011958">
    <property type="protein sequence ID" value="CAF3872869.1"/>
    <property type="molecule type" value="Genomic_DNA"/>
</dbReference>
<evidence type="ECO:0000259" key="8">
    <source>
        <dbReference type="Pfam" id="PF05010"/>
    </source>
</evidence>
<evidence type="ECO:0000313" key="10">
    <source>
        <dbReference type="EMBL" id="CAF1149746.1"/>
    </source>
</evidence>
<keyword evidence="6" id="KW-0206">Cytoskeleton</keyword>
<dbReference type="GO" id="GO:0005737">
    <property type="term" value="C:cytoplasm"/>
    <property type="evidence" value="ECO:0007669"/>
    <property type="project" value="TreeGrafter"/>
</dbReference>
<evidence type="ECO:0000256" key="7">
    <source>
        <dbReference type="SAM" id="Coils"/>
    </source>
</evidence>
<dbReference type="PANTHER" id="PTHR13924">
    <property type="entry name" value="TRANSFORMING ACIDIC COILED-COIL CONTAINING PROTEIN 1/2"/>
    <property type="match status" value="1"/>
</dbReference>
<keyword evidence="13" id="KW-1185">Reference proteome</keyword>
<dbReference type="Proteomes" id="UP000677228">
    <property type="component" value="Unassembled WGS sequence"/>
</dbReference>
<dbReference type="EMBL" id="CAJOBC010006860">
    <property type="protein sequence ID" value="CAF3913218.1"/>
    <property type="molecule type" value="Genomic_DNA"/>
</dbReference>
<evidence type="ECO:0000313" key="13">
    <source>
        <dbReference type="Proteomes" id="UP000663829"/>
    </source>
</evidence>
<evidence type="ECO:0000256" key="3">
    <source>
        <dbReference type="ARBA" id="ARBA00022490"/>
    </source>
</evidence>
<dbReference type="Pfam" id="PF05010">
    <property type="entry name" value="TACC_C"/>
    <property type="match status" value="1"/>
</dbReference>
<evidence type="ECO:0000256" key="2">
    <source>
        <dbReference type="ARBA" id="ARBA00009423"/>
    </source>
</evidence>
<name>A0A814SNC3_9BILA</name>
<dbReference type="Proteomes" id="UP000681722">
    <property type="component" value="Unassembled WGS sequence"/>
</dbReference>
<feature type="domain" description="Transforming acidic coiled-coil-containing protein C-terminal" evidence="8">
    <location>
        <begin position="200"/>
        <end position="358"/>
    </location>
</feature>
<keyword evidence="3" id="KW-0963">Cytoplasm</keyword>
<dbReference type="PANTHER" id="PTHR13924:SF10">
    <property type="entry name" value="TRANSFORMING ACIDIC COILED-COIL PROTEIN, ISOFORM K"/>
    <property type="match status" value="1"/>
</dbReference>
<dbReference type="InterPro" id="IPR007707">
    <property type="entry name" value="TACC_C"/>
</dbReference>
<evidence type="ECO:0000256" key="5">
    <source>
        <dbReference type="ARBA" id="ARBA00023054"/>
    </source>
</evidence>
<sequence>MAAAATAAATTPVVSDSDTSKFILDEVFIRPPPLIPKDSLDAVLPSIDDEHDQHTYPITKAQTSSMMDFLANEEEILKQNMQQSSSIHENMIKSIVKDNDMNKSTLFRSLIEHNELENVHVDEKKRRSLLLSEHFEKNESSSSSSNVLNSLQSVFDVLKDLRTTGTVENKIQQKQFNPIENKLPTIPLTNDHINSFRDCLENYYRTLWSVCAHTEELRRELRTVKSERDQLTEDLVNVENAYADLRKRNEKLKLNITEHKKNVETLKQFSEDSIRYNEEQKQKYQVLKQHAQEKLDKANEEIEKLRKIHTTESESVQAQLRYAQLRVQSLEQELQSTKQELQQKKKENTELTNICDELLATSRR</sequence>
<evidence type="ECO:0000313" key="12">
    <source>
        <dbReference type="EMBL" id="CAF3913218.1"/>
    </source>
</evidence>
<evidence type="ECO:0000256" key="6">
    <source>
        <dbReference type="ARBA" id="ARBA00023212"/>
    </source>
</evidence>
<proteinExistence type="inferred from homology"/>
<dbReference type="Proteomes" id="UP000663829">
    <property type="component" value="Unassembled WGS sequence"/>
</dbReference>
<keyword evidence="5 7" id="KW-0175">Coiled coil</keyword>
<dbReference type="GO" id="GO:0005856">
    <property type="term" value="C:cytoskeleton"/>
    <property type="evidence" value="ECO:0007669"/>
    <property type="project" value="UniProtKB-SubCell"/>
</dbReference>
<dbReference type="Proteomes" id="UP000682733">
    <property type="component" value="Unassembled WGS sequence"/>
</dbReference>
<organism evidence="10 13">
    <name type="scientific">Didymodactylos carnosus</name>
    <dbReference type="NCBI Taxonomy" id="1234261"/>
    <lineage>
        <taxon>Eukaryota</taxon>
        <taxon>Metazoa</taxon>
        <taxon>Spiralia</taxon>
        <taxon>Gnathifera</taxon>
        <taxon>Rotifera</taxon>
        <taxon>Eurotatoria</taxon>
        <taxon>Bdelloidea</taxon>
        <taxon>Philodinida</taxon>
        <taxon>Philodinidae</taxon>
        <taxon>Didymodactylos</taxon>
    </lineage>
</organism>
<comment type="caution">
    <text evidence="10">The sequence shown here is derived from an EMBL/GenBank/DDBJ whole genome shotgun (WGS) entry which is preliminary data.</text>
</comment>
<dbReference type="EMBL" id="CAJNOK010010157">
    <property type="protein sequence ID" value="CAF1107725.1"/>
    <property type="molecule type" value="Genomic_DNA"/>
</dbReference>
<feature type="coiled-coil region" evidence="7">
    <location>
        <begin position="214"/>
        <end position="361"/>
    </location>
</feature>
<dbReference type="GO" id="GO:0007052">
    <property type="term" value="P:mitotic spindle organization"/>
    <property type="evidence" value="ECO:0007669"/>
    <property type="project" value="InterPro"/>
</dbReference>
<dbReference type="Gene3D" id="1.20.5.1700">
    <property type="match status" value="1"/>
</dbReference>
<dbReference type="EMBL" id="CAJNOQ010006861">
    <property type="protein sequence ID" value="CAF1149746.1"/>
    <property type="molecule type" value="Genomic_DNA"/>
</dbReference>
<dbReference type="InterPro" id="IPR039915">
    <property type="entry name" value="TACC"/>
</dbReference>
<protein>
    <recommendedName>
        <fullName evidence="8">Transforming acidic coiled-coil-containing protein C-terminal domain-containing protein</fullName>
    </recommendedName>
</protein>
<gene>
    <name evidence="10" type="ORF">GPM918_LOCUS21116</name>
    <name evidence="9" type="ORF">OVA965_LOCUS19608</name>
    <name evidence="12" type="ORF">SRO942_LOCUS21110</name>
    <name evidence="11" type="ORF">TMI583_LOCUS19709</name>
</gene>
<keyword evidence="4" id="KW-0597">Phosphoprotein</keyword>
<comment type="similarity">
    <text evidence="2">Belongs to the TACC family.</text>
</comment>
<dbReference type="OrthoDB" id="10255048at2759"/>
<reference evidence="10" key="1">
    <citation type="submission" date="2021-02" db="EMBL/GenBank/DDBJ databases">
        <authorList>
            <person name="Nowell W R."/>
        </authorList>
    </citation>
    <scope>NUCLEOTIDE SEQUENCE</scope>
</reference>